<dbReference type="EMBL" id="CP002961">
    <property type="protein sequence ID" value="AFK03281.1"/>
    <property type="molecule type" value="Genomic_DNA"/>
</dbReference>
<proteinExistence type="predicted"/>
<gene>
    <name evidence="1" type="ordered locus">Emtol_2143</name>
</gene>
<evidence type="ECO:0000313" key="1">
    <source>
        <dbReference type="EMBL" id="AFK03281.1"/>
    </source>
</evidence>
<organism evidence="1 2">
    <name type="scientific">Emticicia oligotrophica (strain DSM 17448 / CIP 109782 / MTCC 6937 / GPTSA100-15)</name>
    <dbReference type="NCBI Taxonomy" id="929562"/>
    <lineage>
        <taxon>Bacteria</taxon>
        <taxon>Pseudomonadati</taxon>
        <taxon>Bacteroidota</taxon>
        <taxon>Cytophagia</taxon>
        <taxon>Cytophagales</taxon>
        <taxon>Leadbetterellaceae</taxon>
        <taxon>Emticicia</taxon>
    </lineage>
</organism>
<sequence>MRKLLFISLLLAGCTNSETTQSSKIYFDLAGLVNQQIASLTQKQPLAHKSLLLEEKTEAINTTKIDWKKEFELFLQADLNKQSYQLSYDVAEGPQKLSYTLKKGESLPVKLLVIVFDEKERPIHIEALLQTKNYLYESEKHLQMNLENNQVINYQIIGWQELFVGKRKNFKVNGILVNK</sequence>
<keyword evidence="2" id="KW-1185">Reference proteome</keyword>
<evidence type="ECO:0000313" key="2">
    <source>
        <dbReference type="Proteomes" id="UP000002875"/>
    </source>
</evidence>
<protein>
    <recommendedName>
        <fullName evidence="3">Lipoprotein</fullName>
    </recommendedName>
</protein>
<accession>A0ABM5N1K2</accession>
<reference evidence="1 2" key="1">
    <citation type="submission" date="2011-07" db="EMBL/GenBank/DDBJ databases">
        <title>The complete genome of chromosome of Emticicia oligotrophica DSM 17448.</title>
        <authorList>
            <consortium name="US DOE Joint Genome Institute (JGI-PGF)"/>
            <person name="Lucas S."/>
            <person name="Han J."/>
            <person name="Lapidus A."/>
            <person name="Bruce D."/>
            <person name="Goodwin L."/>
            <person name="Pitluck S."/>
            <person name="Peters L."/>
            <person name="Kyrpides N."/>
            <person name="Mavromatis K."/>
            <person name="Ivanova N."/>
            <person name="Ovchinnikova G."/>
            <person name="Teshima H."/>
            <person name="Detter J.C."/>
            <person name="Tapia R."/>
            <person name="Han C."/>
            <person name="Land M."/>
            <person name="Hauser L."/>
            <person name="Markowitz V."/>
            <person name="Cheng J.-F."/>
            <person name="Hugenholtz P."/>
            <person name="Woyke T."/>
            <person name="Wu D."/>
            <person name="Tindall B."/>
            <person name="Pomrenke H."/>
            <person name="Brambilla E."/>
            <person name="Klenk H.-P."/>
            <person name="Eisen J.A."/>
        </authorList>
    </citation>
    <scope>NUCLEOTIDE SEQUENCE [LARGE SCALE GENOMIC DNA]</scope>
    <source>
        <strain evidence="1 2">DSM 17448</strain>
    </source>
</reference>
<evidence type="ECO:0008006" key="3">
    <source>
        <dbReference type="Google" id="ProtNLM"/>
    </source>
</evidence>
<dbReference type="RefSeq" id="WP_015028979.1">
    <property type="nucleotide sequence ID" value="NC_018748.1"/>
</dbReference>
<name>A0ABM5N1K2_EMTOG</name>
<dbReference type="Proteomes" id="UP000002875">
    <property type="component" value="Chromosome"/>
</dbReference>